<evidence type="ECO:0000256" key="1">
    <source>
        <dbReference type="SAM" id="MobiDB-lite"/>
    </source>
</evidence>
<evidence type="ECO:0000313" key="3">
    <source>
        <dbReference type="EnsemblPlants" id="LPERR06G05620.1"/>
    </source>
</evidence>
<organism evidence="3 4">
    <name type="scientific">Leersia perrieri</name>
    <dbReference type="NCBI Taxonomy" id="77586"/>
    <lineage>
        <taxon>Eukaryota</taxon>
        <taxon>Viridiplantae</taxon>
        <taxon>Streptophyta</taxon>
        <taxon>Embryophyta</taxon>
        <taxon>Tracheophyta</taxon>
        <taxon>Spermatophyta</taxon>
        <taxon>Magnoliopsida</taxon>
        <taxon>Liliopsida</taxon>
        <taxon>Poales</taxon>
        <taxon>Poaceae</taxon>
        <taxon>BOP clade</taxon>
        <taxon>Oryzoideae</taxon>
        <taxon>Oryzeae</taxon>
        <taxon>Oryzinae</taxon>
        <taxon>Leersia</taxon>
    </lineage>
</organism>
<reference evidence="3" key="3">
    <citation type="submission" date="2015-04" db="UniProtKB">
        <authorList>
            <consortium name="EnsemblPlants"/>
        </authorList>
    </citation>
    <scope>IDENTIFICATION</scope>
</reference>
<protein>
    <submittedName>
        <fullName evidence="3">Uncharacterized protein</fullName>
    </submittedName>
</protein>
<feature type="transmembrane region" description="Helical" evidence="2">
    <location>
        <begin position="27"/>
        <end position="54"/>
    </location>
</feature>
<proteinExistence type="predicted"/>
<dbReference type="EnsemblPlants" id="LPERR06G05620.1">
    <property type="protein sequence ID" value="LPERR06G05620.1"/>
    <property type="gene ID" value="LPERR06G05620"/>
</dbReference>
<dbReference type="Proteomes" id="UP000032180">
    <property type="component" value="Chromosome 6"/>
</dbReference>
<reference evidence="4" key="2">
    <citation type="submission" date="2013-12" db="EMBL/GenBank/DDBJ databases">
        <authorList>
            <person name="Yu Y."/>
            <person name="Lee S."/>
            <person name="de Baynast K."/>
            <person name="Wissotski M."/>
            <person name="Liu L."/>
            <person name="Talag J."/>
            <person name="Goicoechea J."/>
            <person name="Angelova A."/>
            <person name="Jetty R."/>
            <person name="Kudrna D."/>
            <person name="Golser W."/>
            <person name="Rivera L."/>
            <person name="Zhang J."/>
            <person name="Wing R."/>
        </authorList>
    </citation>
    <scope>NUCLEOTIDE SEQUENCE</scope>
</reference>
<accession>A0A0D9WMW2</accession>
<dbReference type="HOGENOM" id="CLU_2945026_0_0_1"/>
<keyword evidence="2" id="KW-1133">Transmembrane helix</keyword>
<keyword evidence="4" id="KW-1185">Reference proteome</keyword>
<keyword evidence="2" id="KW-0812">Transmembrane</keyword>
<sequence>MDRGRGHSPTLANKGATTANRLGKGPLYAALGPLFVVSFLVSLSLALLCLLASFPLPVLE</sequence>
<name>A0A0D9WMW2_9ORYZ</name>
<evidence type="ECO:0000313" key="4">
    <source>
        <dbReference type="Proteomes" id="UP000032180"/>
    </source>
</evidence>
<dbReference type="AlphaFoldDB" id="A0A0D9WMW2"/>
<feature type="region of interest" description="Disordered" evidence="1">
    <location>
        <begin position="1"/>
        <end position="20"/>
    </location>
</feature>
<dbReference type="Gramene" id="LPERR06G05620.1">
    <property type="protein sequence ID" value="LPERR06G05620.1"/>
    <property type="gene ID" value="LPERR06G05620"/>
</dbReference>
<keyword evidence="2" id="KW-0472">Membrane</keyword>
<reference evidence="3 4" key="1">
    <citation type="submission" date="2012-08" db="EMBL/GenBank/DDBJ databases">
        <title>Oryza genome evolution.</title>
        <authorList>
            <person name="Wing R.A."/>
        </authorList>
    </citation>
    <scope>NUCLEOTIDE SEQUENCE</scope>
</reference>
<evidence type="ECO:0000256" key="2">
    <source>
        <dbReference type="SAM" id="Phobius"/>
    </source>
</evidence>